<accession>A0ABS2GGI2</accession>
<dbReference type="Gene3D" id="3.40.830.10">
    <property type="entry name" value="LigB-like"/>
    <property type="match status" value="1"/>
</dbReference>
<sequence>MAAGKIVSVSYWPAPLAYFEDLPKSKATYKELTAAMKEAAIHIRDSHPQTIVILSRYRYTLRDAIGYSPQPRLRGALQPSGGAPITLGMETDDFFNHVMLRLGERMGIPLVSILDHMPTISTDDYFLHHTATIPLHFLGEEGLGNKQIVRLTMGRLSYEELYTFGRLMQMAAQQSGRRIAVVGSANLLPARLVNQEDVSVDKNIALMNALADCRPQALHELGYPVEDEYAFRTAAFVLGAVSGLKAAVQTHHYSTISGQSYGLVQYAIP</sequence>
<dbReference type="Proteomes" id="UP000707138">
    <property type="component" value="Unassembled WGS sequence"/>
</dbReference>
<proteinExistence type="predicted"/>
<gene>
    <name evidence="1" type="ORF">H6A01_04745</name>
</gene>
<name>A0ABS2GGI2_9FIRM</name>
<organism evidence="1 2">
    <name type="scientific">Veillonella magna</name>
    <dbReference type="NCBI Taxonomy" id="464322"/>
    <lineage>
        <taxon>Bacteria</taxon>
        <taxon>Bacillati</taxon>
        <taxon>Bacillota</taxon>
        <taxon>Negativicutes</taxon>
        <taxon>Veillonellales</taxon>
        <taxon>Veillonellaceae</taxon>
        <taxon>Veillonella</taxon>
    </lineage>
</organism>
<evidence type="ECO:0008006" key="3">
    <source>
        <dbReference type="Google" id="ProtNLM"/>
    </source>
</evidence>
<keyword evidence="2" id="KW-1185">Reference proteome</keyword>
<evidence type="ECO:0000313" key="1">
    <source>
        <dbReference type="EMBL" id="MBM6912632.1"/>
    </source>
</evidence>
<reference evidence="1 2" key="1">
    <citation type="journal article" date="2021" name="Sci. Rep.">
        <title>The distribution of antibiotic resistance genes in chicken gut microbiota commensals.</title>
        <authorList>
            <person name="Juricova H."/>
            <person name="Matiasovicova J."/>
            <person name="Kubasova T."/>
            <person name="Cejkova D."/>
            <person name="Rychlik I."/>
        </authorList>
    </citation>
    <scope>NUCLEOTIDE SEQUENCE [LARGE SCALE GENOMIC DNA]</scope>
    <source>
        <strain evidence="1 2">An537</strain>
    </source>
</reference>
<dbReference type="EMBL" id="JACJLA010000006">
    <property type="protein sequence ID" value="MBM6912632.1"/>
    <property type="molecule type" value="Genomic_DNA"/>
</dbReference>
<dbReference type="SUPFAM" id="SSF53213">
    <property type="entry name" value="LigB-like"/>
    <property type="match status" value="1"/>
</dbReference>
<dbReference type="RefSeq" id="WP_205087725.1">
    <property type="nucleotide sequence ID" value="NZ_JACJLA010000006.1"/>
</dbReference>
<comment type="caution">
    <text evidence="1">The sequence shown here is derived from an EMBL/GenBank/DDBJ whole genome shotgun (WGS) entry which is preliminary data.</text>
</comment>
<protein>
    <recommendedName>
        <fullName evidence="3">Extradiol ring-cleavage dioxygenase class III enzyme subunit B domain-containing protein</fullName>
    </recommendedName>
</protein>
<evidence type="ECO:0000313" key="2">
    <source>
        <dbReference type="Proteomes" id="UP000707138"/>
    </source>
</evidence>